<keyword evidence="3" id="KW-0328">Glycosyltransferase</keyword>
<feature type="transmembrane region" description="Helical" evidence="1">
    <location>
        <begin position="169"/>
        <end position="187"/>
    </location>
</feature>
<dbReference type="CDD" id="cd00761">
    <property type="entry name" value="Glyco_tranf_GTA_type"/>
    <property type="match status" value="1"/>
</dbReference>
<feature type="domain" description="Glycosyltransferase 2-like" evidence="2">
    <location>
        <begin position="43"/>
        <end position="157"/>
    </location>
</feature>
<feature type="transmembrane region" description="Helical" evidence="1">
    <location>
        <begin position="5"/>
        <end position="24"/>
    </location>
</feature>
<evidence type="ECO:0000256" key="1">
    <source>
        <dbReference type="SAM" id="Phobius"/>
    </source>
</evidence>
<keyword evidence="1" id="KW-0812">Transmembrane</keyword>
<evidence type="ECO:0000259" key="2">
    <source>
        <dbReference type="Pfam" id="PF00535"/>
    </source>
</evidence>
<feature type="transmembrane region" description="Helical" evidence="1">
    <location>
        <begin position="277"/>
        <end position="301"/>
    </location>
</feature>
<dbReference type="Pfam" id="PF00535">
    <property type="entry name" value="Glycos_transf_2"/>
    <property type="match status" value="1"/>
</dbReference>
<dbReference type="Proteomes" id="UP001597451">
    <property type="component" value="Unassembled WGS sequence"/>
</dbReference>
<dbReference type="InterPro" id="IPR029044">
    <property type="entry name" value="Nucleotide-diphossugar_trans"/>
</dbReference>
<organism evidence="3 4">
    <name type="scientific">Oceanobacillus kapialis</name>
    <dbReference type="NCBI Taxonomy" id="481353"/>
    <lineage>
        <taxon>Bacteria</taxon>
        <taxon>Bacillati</taxon>
        <taxon>Bacillota</taxon>
        <taxon>Bacilli</taxon>
        <taxon>Bacillales</taxon>
        <taxon>Bacillaceae</taxon>
        <taxon>Oceanobacillus</taxon>
    </lineage>
</organism>
<feature type="transmembrane region" description="Helical" evidence="1">
    <location>
        <begin position="332"/>
        <end position="356"/>
    </location>
</feature>
<keyword evidence="1" id="KW-1133">Transmembrane helix</keyword>
<dbReference type="InterPro" id="IPR001173">
    <property type="entry name" value="Glyco_trans_2-like"/>
</dbReference>
<dbReference type="EMBL" id="JBHUMX010000014">
    <property type="protein sequence ID" value="MFD2628527.1"/>
    <property type="molecule type" value="Genomic_DNA"/>
</dbReference>
<keyword evidence="3" id="KW-0808">Transferase</keyword>
<sequence>MYILFICCVIIIILAIISGFLMFWKVPLPTPYSTNKNTSEMVSIIIPARNEAKRITPLLKSLQLQQGIRFETILIDDGSTDKTACIADSYGIKVIQNDRLENGWIGKSAACWTGAKHANGDWLLFLDADTQLQTANSLQQIVLTYQRLGARGILSLQPYHTIRRPYENLSAIFNIIVMVGMSVFSIWKHRLKGAGAFGPCILCNKADYMNVGGHEVIRNAVMDDLALGEAFREAGAPVYCYGGRGVINFRMYPEGIGSLCEGWTKSFATASQETHPLVTFFISIWISGAFLSLPFFMLAGYAGGTDWTIIATFLYVLLFGQVSLFARRTGNFSYVVLAFYPLLFLFFTILFFWSIYLTHIRKTVSWRGRKIKL</sequence>
<feature type="transmembrane region" description="Helical" evidence="1">
    <location>
        <begin position="307"/>
        <end position="325"/>
    </location>
</feature>
<dbReference type="EC" id="2.4.-.-" evidence="3"/>
<dbReference type="SUPFAM" id="SSF53448">
    <property type="entry name" value="Nucleotide-diphospho-sugar transferases"/>
    <property type="match status" value="1"/>
</dbReference>
<dbReference type="GO" id="GO:0016757">
    <property type="term" value="F:glycosyltransferase activity"/>
    <property type="evidence" value="ECO:0007669"/>
    <property type="project" value="UniProtKB-KW"/>
</dbReference>
<protein>
    <submittedName>
        <fullName evidence="3">Glycosyltransferase family 2 protein</fullName>
        <ecNumber evidence="3">2.4.-.-</ecNumber>
    </submittedName>
</protein>
<reference evidence="4" key="1">
    <citation type="journal article" date="2019" name="Int. J. Syst. Evol. Microbiol.">
        <title>The Global Catalogue of Microorganisms (GCM) 10K type strain sequencing project: providing services to taxonomists for standard genome sequencing and annotation.</title>
        <authorList>
            <consortium name="The Broad Institute Genomics Platform"/>
            <consortium name="The Broad Institute Genome Sequencing Center for Infectious Disease"/>
            <person name="Wu L."/>
            <person name="Ma J."/>
        </authorList>
    </citation>
    <scope>NUCLEOTIDE SEQUENCE [LARGE SCALE GENOMIC DNA]</scope>
    <source>
        <strain evidence="4">TISTR 1858</strain>
    </source>
</reference>
<name>A0ABW5PYU3_9BACI</name>
<dbReference type="PANTHER" id="PTHR43646">
    <property type="entry name" value="GLYCOSYLTRANSFERASE"/>
    <property type="match status" value="1"/>
</dbReference>
<comment type="caution">
    <text evidence="3">The sequence shown here is derived from an EMBL/GenBank/DDBJ whole genome shotgun (WGS) entry which is preliminary data.</text>
</comment>
<evidence type="ECO:0000313" key="3">
    <source>
        <dbReference type="EMBL" id="MFD2628527.1"/>
    </source>
</evidence>
<proteinExistence type="predicted"/>
<accession>A0ABW5PYU3</accession>
<gene>
    <name evidence="3" type="ORF">ACFSUN_06975</name>
</gene>
<keyword evidence="4" id="KW-1185">Reference proteome</keyword>
<dbReference type="PANTHER" id="PTHR43646:SF3">
    <property type="entry name" value="SLR1566 PROTEIN"/>
    <property type="match status" value="1"/>
</dbReference>
<dbReference type="RefSeq" id="WP_379561243.1">
    <property type="nucleotide sequence ID" value="NZ_JBHUMX010000014.1"/>
</dbReference>
<dbReference type="Gene3D" id="3.90.550.10">
    <property type="entry name" value="Spore Coat Polysaccharide Biosynthesis Protein SpsA, Chain A"/>
    <property type="match status" value="1"/>
</dbReference>
<evidence type="ECO:0000313" key="4">
    <source>
        <dbReference type="Proteomes" id="UP001597451"/>
    </source>
</evidence>
<keyword evidence="1" id="KW-0472">Membrane</keyword>